<dbReference type="EMBL" id="CACVKT020000796">
    <property type="protein sequence ID" value="CAC5363178.1"/>
    <property type="molecule type" value="Genomic_DNA"/>
</dbReference>
<dbReference type="SUPFAM" id="SSF52540">
    <property type="entry name" value="P-loop containing nucleoside triphosphate hydrolases"/>
    <property type="match status" value="2"/>
</dbReference>
<dbReference type="PANTHER" id="PTHR32046">
    <property type="entry name" value="G DOMAIN-CONTAINING PROTEIN"/>
    <property type="match status" value="1"/>
</dbReference>
<gene>
    <name evidence="1" type="ORF">MCOR_4699</name>
</gene>
<reference evidence="1 2" key="1">
    <citation type="submission" date="2020-06" db="EMBL/GenBank/DDBJ databases">
        <authorList>
            <person name="Li R."/>
            <person name="Bekaert M."/>
        </authorList>
    </citation>
    <scope>NUCLEOTIDE SEQUENCE [LARGE SCALE GENOMIC DNA]</scope>
    <source>
        <strain evidence="2">wild</strain>
    </source>
</reference>
<dbReference type="Gene3D" id="3.40.50.300">
    <property type="entry name" value="P-loop containing nucleotide triphosphate hydrolases"/>
    <property type="match status" value="2"/>
</dbReference>
<name>A0A6J8A7G0_MYTCO</name>
<dbReference type="CDD" id="cd00882">
    <property type="entry name" value="Ras_like_GTPase"/>
    <property type="match status" value="1"/>
</dbReference>
<dbReference type="InterPro" id="IPR013783">
    <property type="entry name" value="Ig-like_fold"/>
</dbReference>
<dbReference type="InterPro" id="IPR003961">
    <property type="entry name" value="FN3_dom"/>
</dbReference>
<proteinExistence type="predicted"/>
<dbReference type="AlphaFoldDB" id="A0A6J8A7G0"/>
<evidence type="ECO:0000313" key="1">
    <source>
        <dbReference type="EMBL" id="CAC5363178.1"/>
    </source>
</evidence>
<protein>
    <recommendedName>
        <fullName evidence="3">Fibronectin type-III domain-containing protein</fullName>
    </recommendedName>
</protein>
<dbReference type="Gene3D" id="2.60.40.10">
    <property type="entry name" value="Immunoglobulins"/>
    <property type="match status" value="1"/>
</dbReference>
<accession>A0A6J8A7G0</accession>
<dbReference type="OrthoDB" id="8954335at2759"/>
<dbReference type="PANTHER" id="PTHR32046:SF11">
    <property type="entry name" value="IMMUNE-ASSOCIATED NUCLEOTIDE-BINDING PROTEIN 10-LIKE"/>
    <property type="match status" value="1"/>
</dbReference>
<keyword evidence="2" id="KW-1185">Reference proteome</keyword>
<dbReference type="SUPFAM" id="SSF49265">
    <property type="entry name" value="Fibronectin type III"/>
    <property type="match status" value="1"/>
</dbReference>
<dbReference type="Proteomes" id="UP000507470">
    <property type="component" value="Unassembled WGS sequence"/>
</dbReference>
<evidence type="ECO:0000313" key="2">
    <source>
        <dbReference type="Proteomes" id="UP000507470"/>
    </source>
</evidence>
<sequence>MLEIDSHHFTMLSSATSITLSWDQDIIKNLNKYENTQYEIKYRQHGMLQFTTLRVSNRDAKIKIKELRSNTLYDVNVYICHEDNRTQMFLKTTYKTDESCAAFLMDIASKDNSRKPYVYQLQPVSVSRTDTKINKNIGNRNTSLRVRYCDISEVIREINTSEEKTLLLLGATGTGKSTFINALMNYTAGVSYNDDHRFEHPGFNNTSPDYDKTITTQIEEVFTDVINHLDAMLIVVPACTTRLTDGQQHAITSILNMFGKDIAKNVFVVLTHYDGGTTNHVLQVIKDAKVPYDDFFKFNNSNVLSKFQFQNETGASQQEEIWNNRTKSFDKLFRKLENTPKTTLLSSIKVMRAQTILEVRLSALEETVSEQIKVINNYMSRDYKHVLEAIPKESPENKFRALYQASIPKTRLSYTYP</sequence>
<evidence type="ECO:0008006" key="3">
    <source>
        <dbReference type="Google" id="ProtNLM"/>
    </source>
</evidence>
<dbReference type="InterPro" id="IPR036116">
    <property type="entry name" value="FN3_sf"/>
</dbReference>
<organism evidence="1 2">
    <name type="scientific">Mytilus coruscus</name>
    <name type="common">Sea mussel</name>
    <dbReference type="NCBI Taxonomy" id="42192"/>
    <lineage>
        <taxon>Eukaryota</taxon>
        <taxon>Metazoa</taxon>
        <taxon>Spiralia</taxon>
        <taxon>Lophotrochozoa</taxon>
        <taxon>Mollusca</taxon>
        <taxon>Bivalvia</taxon>
        <taxon>Autobranchia</taxon>
        <taxon>Pteriomorphia</taxon>
        <taxon>Mytilida</taxon>
        <taxon>Mytiloidea</taxon>
        <taxon>Mytilidae</taxon>
        <taxon>Mytilinae</taxon>
        <taxon>Mytilus</taxon>
    </lineage>
</organism>
<dbReference type="InterPro" id="IPR027417">
    <property type="entry name" value="P-loop_NTPase"/>
</dbReference>
<dbReference type="CDD" id="cd00063">
    <property type="entry name" value="FN3"/>
    <property type="match status" value="1"/>
</dbReference>